<sequence length="45" mass="4946">MKESGFEIKKVFCLFTLLLFGISIGALISACSGEKKTRSKVSLTY</sequence>
<comment type="caution">
    <text evidence="1">The sequence shown here is derived from an EMBL/GenBank/DDBJ whole genome shotgun (WGS) entry which is preliminary data.</text>
</comment>
<proteinExistence type="predicted"/>
<dbReference type="Proteomes" id="UP000011770">
    <property type="component" value="Unassembled WGS sequence"/>
</dbReference>
<dbReference type="AlphaFoldDB" id="M3GZE2"/>
<organism evidence="1 2">
    <name type="scientific">Leptospira weilii serovar Topaz str. LT2116</name>
    <dbReference type="NCBI Taxonomy" id="1088540"/>
    <lineage>
        <taxon>Bacteria</taxon>
        <taxon>Pseudomonadati</taxon>
        <taxon>Spirochaetota</taxon>
        <taxon>Spirochaetia</taxon>
        <taxon>Leptospirales</taxon>
        <taxon>Leptospiraceae</taxon>
        <taxon>Leptospira</taxon>
    </lineage>
</organism>
<gene>
    <name evidence="1" type="ORF">LEP1GSC188_4699</name>
</gene>
<accession>M3GZE2</accession>
<evidence type="ECO:0000313" key="1">
    <source>
        <dbReference type="EMBL" id="EMF82266.1"/>
    </source>
</evidence>
<name>M3GZE2_9LEPT</name>
<dbReference type="EMBL" id="AHOR02000025">
    <property type="protein sequence ID" value="EMF82266.1"/>
    <property type="molecule type" value="Genomic_DNA"/>
</dbReference>
<reference evidence="1 2" key="1">
    <citation type="submission" date="2013-01" db="EMBL/GenBank/DDBJ databases">
        <authorList>
            <person name="Harkins D.M."/>
            <person name="Durkin A.S."/>
            <person name="Brinkac L.M."/>
            <person name="Haft D.H."/>
            <person name="Selengut J.D."/>
            <person name="Sanka R."/>
            <person name="DePew J."/>
            <person name="Purushe J."/>
            <person name="Tulsiani S.M."/>
            <person name="Graham G.C."/>
            <person name="Burns M.-A."/>
            <person name="Dohnt M.F."/>
            <person name="Smythe L.D."/>
            <person name="McKay D.B."/>
            <person name="Craig S.B."/>
            <person name="Vinetz J.M."/>
            <person name="Sutton G.G."/>
            <person name="Nierman W.C."/>
            <person name="Fouts D.E."/>
        </authorList>
    </citation>
    <scope>NUCLEOTIDE SEQUENCE [LARGE SCALE GENOMIC DNA]</scope>
    <source>
        <strain evidence="1 2">LT2116</strain>
    </source>
</reference>
<keyword evidence="1" id="KW-0449">Lipoprotein</keyword>
<protein>
    <submittedName>
        <fullName evidence="1">Putative lipoprotein</fullName>
    </submittedName>
</protein>
<evidence type="ECO:0000313" key="2">
    <source>
        <dbReference type="Proteomes" id="UP000011770"/>
    </source>
</evidence>
<dbReference type="PROSITE" id="PS51257">
    <property type="entry name" value="PROKAR_LIPOPROTEIN"/>
    <property type="match status" value="1"/>
</dbReference>